<reference evidence="1" key="1">
    <citation type="submission" date="2024-06" db="EMBL/GenBank/DDBJ databases">
        <title>Micromonospora sp. strain HUAS YX12 genome sequences.</title>
        <authorList>
            <person name="Mo P."/>
        </authorList>
    </citation>
    <scope>NUCLEOTIDE SEQUENCE</scope>
    <source>
        <strain evidence="1">HUAS YX12</strain>
    </source>
</reference>
<gene>
    <name evidence="1" type="ORF">ABIH81_09095</name>
</gene>
<dbReference type="EMBL" id="CP157974">
    <property type="protein sequence ID" value="XBT84893.1"/>
    <property type="molecule type" value="Genomic_DNA"/>
</dbReference>
<sequence>MKKGAELIFVCGGDGMVQRCADALRLSAPRTRWDPRCPRRPAPRAARRGRPPRVFRRWATTATVPTRAAATRSAPTAVLVLVAAGVTQPIRSLHVGCPSPRRRRL</sequence>
<evidence type="ECO:0000313" key="1">
    <source>
        <dbReference type="EMBL" id="XBT84893.1"/>
    </source>
</evidence>
<dbReference type="AlphaFoldDB" id="A0AAU7R903"/>
<name>A0AAU7R903_9ACTN</name>
<evidence type="ECO:0008006" key="2">
    <source>
        <dbReference type="Google" id="ProtNLM"/>
    </source>
</evidence>
<dbReference type="RefSeq" id="WP_349881048.1">
    <property type="nucleotide sequence ID" value="NZ_CP157974.1"/>
</dbReference>
<protein>
    <recommendedName>
        <fullName evidence="2">DAGKc domain-containing protein</fullName>
    </recommendedName>
</protein>
<organism evidence="1">
    <name type="scientific">Micromonospora sp. HUAS YX12</name>
    <dbReference type="NCBI Taxonomy" id="3156396"/>
    <lineage>
        <taxon>Bacteria</taxon>
        <taxon>Bacillati</taxon>
        <taxon>Actinomycetota</taxon>
        <taxon>Actinomycetes</taxon>
        <taxon>Micromonosporales</taxon>
        <taxon>Micromonosporaceae</taxon>
        <taxon>Micromonospora</taxon>
    </lineage>
</organism>
<proteinExistence type="predicted"/>
<accession>A0AAU7R903</accession>